<organism evidence="3 4">
    <name type="scientific">Aliterella atlantica CENA595</name>
    <dbReference type="NCBI Taxonomy" id="1618023"/>
    <lineage>
        <taxon>Bacteria</taxon>
        <taxon>Bacillati</taxon>
        <taxon>Cyanobacteriota</taxon>
        <taxon>Cyanophyceae</taxon>
        <taxon>Chroococcidiopsidales</taxon>
        <taxon>Aliterellaceae</taxon>
        <taxon>Aliterella</taxon>
    </lineage>
</organism>
<dbReference type="PROSITE" id="PS51278">
    <property type="entry name" value="GATASE_TYPE_2"/>
    <property type="match status" value="1"/>
</dbReference>
<dbReference type="InterPro" id="IPR052373">
    <property type="entry name" value="Gamma-glu_amide_hydrolase"/>
</dbReference>
<dbReference type="PANTHER" id="PTHR43187:SF1">
    <property type="entry name" value="GLUTAMINE AMIDOTRANSFERASE DUG3-RELATED"/>
    <property type="match status" value="1"/>
</dbReference>
<dbReference type="InterPro" id="IPR017808">
    <property type="entry name" value="EgtC"/>
</dbReference>
<dbReference type="Pfam" id="PF13230">
    <property type="entry name" value="GATase_4"/>
    <property type="match status" value="1"/>
</dbReference>
<evidence type="ECO:0000259" key="2">
    <source>
        <dbReference type="PROSITE" id="PS51278"/>
    </source>
</evidence>
<protein>
    <submittedName>
        <fullName evidence="3">Glutamine amidotransferase</fullName>
    </submittedName>
</protein>
<dbReference type="CDD" id="cd01908">
    <property type="entry name" value="YafJ"/>
    <property type="match status" value="1"/>
</dbReference>
<dbReference type="InterPro" id="IPR017932">
    <property type="entry name" value="GATase_2_dom"/>
</dbReference>
<keyword evidence="3" id="KW-0808">Transferase</keyword>
<dbReference type="PANTHER" id="PTHR43187">
    <property type="entry name" value="GLUTAMINE AMIDOTRANSFERASE DUG3-RELATED"/>
    <property type="match status" value="1"/>
</dbReference>
<dbReference type="SUPFAM" id="SSF56235">
    <property type="entry name" value="N-terminal nucleophile aminohydrolases (Ntn hydrolases)"/>
    <property type="match status" value="1"/>
</dbReference>
<keyword evidence="1 3" id="KW-0315">Glutamine amidotransferase</keyword>
<dbReference type="EMBL" id="JYON01000006">
    <property type="protein sequence ID" value="KJH72307.1"/>
    <property type="molecule type" value="Genomic_DNA"/>
</dbReference>
<dbReference type="InterPro" id="IPR029055">
    <property type="entry name" value="Ntn_hydrolases_N"/>
</dbReference>
<dbReference type="Proteomes" id="UP000032452">
    <property type="component" value="Unassembled WGS sequence"/>
</dbReference>
<dbReference type="GO" id="GO:0052699">
    <property type="term" value="P:ergothioneine biosynthetic process"/>
    <property type="evidence" value="ECO:0007669"/>
    <property type="project" value="InterPro"/>
</dbReference>
<dbReference type="PATRIC" id="fig|1618023.3.peg.3229"/>
<evidence type="ECO:0000313" key="4">
    <source>
        <dbReference type="Proteomes" id="UP000032452"/>
    </source>
</evidence>
<dbReference type="NCBIfam" id="TIGR03442">
    <property type="entry name" value="ergothioneine biosynthesis protein EgtC"/>
    <property type="match status" value="1"/>
</dbReference>
<sequence>MCRLLGYIGPSIPLDYVLTKPEHSLVVQSYQPREMKSGVVNADGFGIGWYHPQKDTAPFVYKNILPIWNDVNLSSLGRYIESDCILGYIRSATTGQAVDMSNCQPFKSDRLLCIHNGRIENFKQTLMRPICDRLSDTAYKGIAGSTDSEHFFALFIDELQKNPSVTLEQALQTALLNLDELAKSHQISASANMIISNGKRLIASRFATSIEAPTLYWTKEDPTFPKSVIIASEPIFAGDWHSFPEQSILSVGEDLEIEIHQIATN</sequence>
<dbReference type="OrthoDB" id="9804310at2"/>
<dbReference type="GO" id="GO:0016740">
    <property type="term" value="F:transferase activity"/>
    <property type="evidence" value="ECO:0007669"/>
    <property type="project" value="UniProtKB-KW"/>
</dbReference>
<dbReference type="AlphaFoldDB" id="A0A0D8ZVA1"/>
<comment type="caution">
    <text evidence="3">The sequence shown here is derived from an EMBL/GenBank/DDBJ whole genome shotgun (WGS) entry which is preliminary data.</text>
</comment>
<gene>
    <name evidence="3" type="ORF">UH38_07745</name>
</gene>
<dbReference type="RefSeq" id="WP_045054069.1">
    <property type="nucleotide sequence ID" value="NZ_CAWMDP010000038.1"/>
</dbReference>
<dbReference type="STRING" id="1618023.UH38_07745"/>
<reference evidence="3 4" key="1">
    <citation type="submission" date="2015-02" db="EMBL/GenBank/DDBJ databases">
        <title>Draft genome of a novel marine cyanobacterium (Chroococcales) isolated from South Atlantic Ocean.</title>
        <authorList>
            <person name="Rigonato J."/>
            <person name="Alvarenga D.O."/>
            <person name="Branco L.H."/>
            <person name="Varani A.M."/>
            <person name="Brandini F.P."/>
            <person name="Fiore M.F."/>
        </authorList>
    </citation>
    <scope>NUCLEOTIDE SEQUENCE [LARGE SCALE GENOMIC DNA]</scope>
    <source>
        <strain evidence="3 4">CENA595</strain>
    </source>
</reference>
<accession>A0A0D8ZVA1</accession>
<proteinExistence type="predicted"/>
<dbReference type="Gene3D" id="3.60.20.10">
    <property type="entry name" value="Glutamine Phosphoribosylpyrophosphate, subunit 1, domain 1"/>
    <property type="match status" value="1"/>
</dbReference>
<evidence type="ECO:0000313" key="3">
    <source>
        <dbReference type="EMBL" id="KJH72307.1"/>
    </source>
</evidence>
<name>A0A0D8ZVA1_9CYAN</name>
<keyword evidence="4" id="KW-1185">Reference proteome</keyword>
<dbReference type="InterPro" id="IPR026869">
    <property type="entry name" value="EgtC-like"/>
</dbReference>
<feature type="domain" description="Glutamine amidotransferase type-2" evidence="2">
    <location>
        <begin position="2"/>
        <end position="260"/>
    </location>
</feature>
<evidence type="ECO:0000256" key="1">
    <source>
        <dbReference type="ARBA" id="ARBA00022962"/>
    </source>
</evidence>